<dbReference type="InterPro" id="IPR046346">
    <property type="entry name" value="Aminoacid_DH-like_N_sf"/>
</dbReference>
<gene>
    <name evidence="4" type="ORF">GCM10022204_39630</name>
</gene>
<keyword evidence="5" id="KW-1185">Reference proteome</keyword>
<dbReference type="Proteomes" id="UP001500051">
    <property type="component" value="Unassembled WGS sequence"/>
</dbReference>
<comment type="pathway">
    <text evidence="1">Metabolic intermediate biosynthesis; chorismate biosynthesis; chorismate from D-erythrose 4-phosphate and phosphoenolpyruvate: step 4/7.</text>
</comment>
<dbReference type="PANTHER" id="PTHR21089">
    <property type="entry name" value="SHIKIMATE DEHYDROGENASE"/>
    <property type="match status" value="1"/>
</dbReference>
<accession>A0ABP7EAB0</accession>
<dbReference type="Pfam" id="PF08501">
    <property type="entry name" value="Shikimate_dh_N"/>
    <property type="match status" value="1"/>
</dbReference>
<evidence type="ECO:0000256" key="2">
    <source>
        <dbReference type="ARBA" id="ARBA00023141"/>
    </source>
</evidence>
<sequence length="285" mass="29586">MTAEPGRPGRETGERVCAVLGSPIAHSLSPALHRAAYAHLGLDWHYERHEVVADEVSGFVAGCGPDWRGLSMTMPLKEAALALGEVDDLARLAGASNTLVFGGALGGADRSPRLFNTDVGGLVDALTAGGAAGARRATVLGSGATARSTLVSLARLGVDEVTVVARTPARAAVLVPLAETLGVRLRLQPWEEPVGPNDLLVSTVNAGAADDRAEELAEVSRCVFDVIYHPWPTPLAQAAAARDRVVLNGLDLLVHQAVRQIELMTEASVPAAVLYRAGHAALAVG</sequence>
<dbReference type="PANTHER" id="PTHR21089:SF1">
    <property type="entry name" value="BIFUNCTIONAL 3-DEHYDROQUINATE DEHYDRATASE_SHIKIMATE DEHYDROGENASE, CHLOROPLASTIC"/>
    <property type="match status" value="1"/>
</dbReference>
<keyword evidence="2" id="KW-0028">Amino-acid biosynthesis</keyword>
<evidence type="ECO:0000259" key="3">
    <source>
        <dbReference type="Pfam" id="PF08501"/>
    </source>
</evidence>
<keyword evidence="2" id="KW-0057">Aromatic amino acid biosynthesis</keyword>
<dbReference type="EMBL" id="BAAAYX010000020">
    <property type="protein sequence ID" value="GAA3716064.1"/>
    <property type="molecule type" value="Genomic_DNA"/>
</dbReference>
<dbReference type="InterPro" id="IPR022893">
    <property type="entry name" value="Shikimate_DH_fam"/>
</dbReference>
<dbReference type="InterPro" id="IPR036291">
    <property type="entry name" value="NAD(P)-bd_dom_sf"/>
</dbReference>
<organism evidence="4 5">
    <name type="scientific">Microlunatus aurantiacus</name>
    <dbReference type="NCBI Taxonomy" id="446786"/>
    <lineage>
        <taxon>Bacteria</taxon>
        <taxon>Bacillati</taxon>
        <taxon>Actinomycetota</taxon>
        <taxon>Actinomycetes</taxon>
        <taxon>Propionibacteriales</taxon>
        <taxon>Propionibacteriaceae</taxon>
        <taxon>Microlunatus</taxon>
    </lineage>
</organism>
<dbReference type="SUPFAM" id="SSF51735">
    <property type="entry name" value="NAD(P)-binding Rossmann-fold domains"/>
    <property type="match status" value="1"/>
</dbReference>
<dbReference type="SUPFAM" id="SSF53223">
    <property type="entry name" value="Aminoacid dehydrogenase-like, N-terminal domain"/>
    <property type="match status" value="1"/>
</dbReference>
<proteinExistence type="predicted"/>
<reference evidence="5" key="1">
    <citation type="journal article" date="2019" name="Int. J. Syst. Evol. Microbiol.">
        <title>The Global Catalogue of Microorganisms (GCM) 10K type strain sequencing project: providing services to taxonomists for standard genome sequencing and annotation.</title>
        <authorList>
            <consortium name="The Broad Institute Genomics Platform"/>
            <consortium name="The Broad Institute Genome Sequencing Center for Infectious Disease"/>
            <person name="Wu L."/>
            <person name="Ma J."/>
        </authorList>
    </citation>
    <scope>NUCLEOTIDE SEQUENCE [LARGE SCALE GENOMIC DNA]</scope>
    <source>
        <strain evidence="5">JCM 16548</strain>
    </source>
</reference>
<protein>
    <submittedName>
        <fullName evidence="4">Shikimate dehydrogenase</fullName>
    </submittedName>
</protein>
<evidence type="ECO:0000313" key="5">
    <source>
        <dbReference type="Proteomes" id="UP001500051"/>
    </source>
</evidence>
<dbReference type="NCBIfam" id="NF001311">
    <property type="entry name" value="PRK00258.1-3"/>
    <property type="match status" value="1"/>
</dbReference>
<evidence type="ECO:0000313" key="4">
    <source>
        <dbReference type="EMBL" id="GAA3716064.1"/>
    </source>
</evidence>
<dbReference type="Gene3D" id="3.40.50.10860">
    <property type="entry name" value="Leucine Dehydrogenase, chain A, domain 1"/>
    <property type="match status" value="1"/>
</dbReference>
<dbReference type="CDD" id="cd01065">
    <property type="entry name" value="NAD_bind_Shikimate_DH"/>
    <property type="match status" value="1"/>
</dbReference>
<dbReference type="InterPro" id="IPR013708">
    <property type="entry name" value="Shikimate_DH-bd_N"/>
</dbReference>
<comment type="caution">
    <text evidence="4">The sequence shown here is derived from an EMBL/GenBank/DDBJ whole genome shotgun (WGS) entry which is preliminary data.</text>
</comment>
<evidence type="ECO:0000256" key="1">
    <source>
        <dbReference type="ARBA" id="ARBA00004871"/>
    </source>
</evidence>
<dbReference type="Gene3D" id="3.40.50.720">
    <property type="entry name" value="NAD(P)-binding Rossmann-like Domain"/>
    <property type="match status" value="1"/>
</dbReference>
<feature type="domain" description="Shikimate dehydrogenase substrate binding N-terminal" evidence="3">
    <location>
        <begin position="19"/>
        <end position="99"/>
    </location>
</feature>
<name>A0ABP7EAB0_9ACTN</name>
<dbReference type="RefSeq" id="WP_344814185.1">
    <property type="nucleotide sequence ID" value="NZ_BAAAYX010000020.1"/>
</dbReference>